<dbReference type="Pfam" id="PF14693">
    <property type="entry name" value="Ribosomal_TL5_C"/>
    <property type="match status" value="1"/>
</dbReference>
<dbReference type="SUPFAM" id="SSF50715">
    <property type="entry name" value="Ribosomal protein L25-like"/>
    <property type="match status" value="1"/>
</dbReference>
<protein>
    <recommendedName>
        <fullName evidence="5">Large ribosomal subunit protein bL25</fullName>
    </recommendedName>
    <alternativeName>
        <fullName evidence="5">General stress protein CTC</fullName>
    </alternativeName>
</protein>
<gene>
    <name evidence="5" type="primary">rplY</name>
    <name evidence="5" type="synonym">ctc</name>
    <name evidence="9" type="ORF">EHS89_08990</name>
</gene>
<dbReference type="GO" id="GO:0003735">
    <property type="term" value="F:structural constituent of ribosome"/>
    <property type="evidence" value="ECO:0007669"/>
    <property type="project" value="InterPro"/>
</dbReference>
<dbReference type="Gene3D" id="2.40.240.10">
    <property type="entry name" value="Ribosomal Protein L25, Chain P"/>
    <property type="match status" value="1"/>
</dbReference>
<dbReference type="InterPro" id="IPR011035">
    <property type="entry name" value="Ribosomal_bL25/Gln-tRNA_synth"/>
</dbReference>
<dbReference type="InterPro" id="IPR020930">
    <property type="entry name" value="Ribosomal_uL5_bac-type"/>
</dbReference>
<evidence type="ECO:0000313" key="9">
    <source>
        <dbReference type="EMBL" id="RRC99626.1"/>
    </source>
</evidence>
<evidence type="ECO:0000256" key="5">
    <source>
        <dbReference type="HAMAP-Rule" id="MF_01334"/>
    </source>
</evidence>
<dbReference type="GO" id="GO:0008097">
    <property type="term" value="F:5S rRNA binding"/>
    <property type="evidence" value="ECO:0007669"/>
    <property type="project" value="InterPro"/>
</dbReference>
<dbReference type="InterPro" id="IPR020057">
    <property type="entry name" value="Ribosomal_bL25_b-dom"/>
</dbReference>
<dbReference type="NCBIfam" id="NF004612">
    <property type="entry name" value="PRK05943.1"/>
    <property type="match status" value="1"/>
</dbReference>
<feature type="domain" description="Large ribosomal subunit protein bL25 L25" evidence="7">
    <location>
        <begin position="6"/>
        <end position="95"/>
    </location>
</feature>
<evidence type="ECO:0000256" key="3">
    <source>
        <dbReference type="ARBA" id="ARBA00022980"/>
    </source>
</evidence>
<dbReference type="InterPro" id="IPR029751">
    <property type="entry name" value="Ribosomal_L25_dom"/>
</dbReference>
<evidence type="ECO:0000256" key="2">
    <source>
        <dbReference type="ARBA" id="ARBA00022884"/>
    </source>
</evidence>
<dbReference type="OrthoDB" id="9806411at2"/>
<evidence type="ECO:0000256" key="4">
    <source>
        <dbReference type="ARBA" id="ARBA00023274"/>
    </source>
</evidence>
<evidence type="ECO:0000256" key="6">
    <source>
        <dbReference type="SAM" id="MobiDB-lite"/>
    </source>
</evidence>
<dbReference type="NCBIfam" id="NF004128">
    <property type="entry name" value="PRK05618.1-2"/>
    <property type="match status" value="1"/>
</dbReference>
<sequence>MTDFVLNAQPREDEGKGASRRLRHSGFVPAVVYGGDKRKKPVSISLENRVLVKQLEDPSFFSSILTMELEGKEEKVIIKDLQRHPARNSVLHIDFQRVTKSTPIEIVVPLNFINFNKSPAGKANAKYAVQQNTTKVRCLADKLPEALEVDLAEIEMGQVIHLSDITLPAGVEIVQLRRGADRDQGIAQTYAPRGAKAEG</sequence>
<accession>A0A3P1SR14</accession>
<dbReference type="PANTHER" id="PTHR33284:SF1">
    <property type="entry name" value="RIBOSOMAL PROTEIN L25_GLN-TRNA SYNTHETASE, ANTI-CODON-BINDING DOMAIN-CONTAINING PROTEIN"/>
    <property type="match status" value="1"/>
</dbReference>
<comment type="subunit">
    <text evidence="5">Part of the 50S ribosomal subunit; part of the 5S rRNA/L5/L18/L25 subcomplex. Contacts the 5S rRNA. Binds to the 5S rRNA independently of L5 and L18.</text>
</comment>
<comment type="caution">
    <text evidence="9">The sequence shown here is derived from an EMBL/GenBank/DDBJ whole genome shotgun (WGS) entry which is preliminary data.</text>
</comment>
<dbReference type="RefSeq" id="WP_124925816.1">
    <property type="nucleotide sequence ID" value="NZ_BMOH01000006.1"/>
</dbReference>
<evidence type="ECO:0000313" key="10">
    <source>
        <dbReference type="Proteomes" id="UP000267535"/>
    </source>
</evidence>
<dbReference type="InterPro" id="IPR020056">
    <property type="entry name" value="Rbsml_bL25/Gln-tRNA_synth_N"/>
</dbReference>
<dbReference type="NCBIfam" id="TIGR00731">
    <property type="entry name" value="bL25_bact_ctc"/>
    <property type="match status" value="1"/>
</dbReference>
<dbReference type="HAMAP" id="MF_01334">
    <property type="entry name" value="Ribosomal_bL25_CTC"/>
    <property type="match status" value="1"/>
</dbReference>
<feature type="domain" description="Large ribosomal subunit protein bL25 beta" evidence="8">
    <location>
        <begin position="104"/>
        <end position="177"/>
    </location>
</feature>
<keyword evidence="1 5" id="KW-0699">rRNA-binding</keyword>
<dbReference type="Proteomes" id="UP000267535">
    <property type="component" value="Unassembled WGS sequence"/>
</dbReference>
<comment type="similarity">
    <text evidence="5">Belongs to the bacterial ribosomal protein bL25 family. CTC subfamily.</text>
</comment>
<dbReference type="InterPro" id="IPR037121">
    <property type="entry name" value="Ribosomal_bL25_C"/>
</dbReference>
<dbReference type="GO" id="GO:0006412">
    <property type="term" value="P:translation"/>
    <property type="evidence" value="ECO:0007669"/>
    <property type="project" value="UniProtKB-UniRule"/>
</dbReference>
<keyword evidence="4 5" id="KW-0687">Ribonucleoprotein</keyword>
<keyword evidence="10" id="KW-1185">Reference proteome</keyword>
<dbReference type="EMBL" id="RQXV01000004">
    <property type="protein sequence ID" value="RRC99626.1"/>
    <property type="molecule type" value="Genomic_DNA"/>
</dbReference>
<reference evidence="9 10" key="1">
    <citation type="submission" date="2018-11" db="EMBL/GenBank/DDBJ databases">
        <title>The draft genome sequence of Amphritea balenae JAMM 1525T.</title>
        <authorList>
            <person name="Fang Z."/>
            <person name="Zhang Y."/>
            <person name="Han X."/>
        </authorList>
    </citation>
    <scope>NUCLEOTIDE SEQUENCE [LARGE SCALE GENOMIC DNA]</scope>
    <source>
        <strain evidence="9 10">JAMM 1525</strain>
    </source>
</reference>
<dbReference type="PANTHER" id="PTHR33284">
    <property type="entry name" value="RIBOSOMAL PROTEIN L25/GLN-TRNA SYNTHETASE, ANTI-CODON-BINDING DOMAIN-CONTAINING PROTEIN"/>
    <property type="match status" value="1"/>
</dbReference>
<proteinExistence type="inferred from homology"/>
<organism evidence="9 10">
    <name type="scientific">Amphritea balenae</name>
    <dbReference type="NCBI Taxonomy" id="452629"/>
    <lineage>
        <taxon>Bacteria</taxon>
        <taxon>Pseudomonadati</taxon>
        <taxon>Pseudomonadota</taxon>
        <taxon>Gammaproteobacteria</taxon>
        <taxon>Oceanospirillales</taxon>
        <taxon>Oceanospirillaceae</taxon>
        <taxon>Amphritea</taxon>
    </lineage>
</organism>
<dbReference type="HAMAP" id="MF_01336">
    <property type="entry name" value="Ribosomal_bL25"/>
    <property type="match status" value="1"/>
</dbReference>
<dbReference type="NCBIfam" id="NF004130">
    <property type="entry name" value="PRK05618.1-5"/>
    <property type="match status" value="1"/>
</dbReference>
<dbReference type="InterPro" id="IPR020055">
    <property type="entry name" value="Ribosomal_bL25_short"/>
</dbReference>
<dbReference type="Pfam" id="PF01386">
    <property type="entry name" value="Ribosomal_L25p"/>
    <property type="match status" value="1"/>
</dbReference>
<dbReference type="CDD" id="cd00495">
    <property type="entry name" value="Ribosomal_L25_TL5_CTC"/>
    <property type="match status" value="1"/>
</dbReference>
<dbReference type="InterPro" id="IPR001021">
    <property type="entry name" value="Ribosomal_bL25_long"/>
</dbReference>
<dbReference type="GO" id="GO:0022625">
    <property type="term" value="C:cytosolic large ribosomal subunit"/>
    <property type="evidence" value="ECO:0007669"/>
    <property type="project" value="TreeGrafter"/>
</dbReference>
<evidence type="ECO:0000256" key="1">
    <source>
        <dbReference type="ARBA" id="ARBA00022730"/>
    </source>
</evidence>
<keyword evidence="3 5" id="KW-0689">Ribosomal protein</keyword>
<dbReference type="Gene3D" id="2.170.120.20">
    <property type="entry name" value="Ribosomal protein L25, beta domain"/>
    <property type="match status" value="1"/>
</dbReference>
<keyword evidence="2 5" id="KW-0694">RNA-binding</keyword>
<evidence type="ECO:0000259" key="8">
    <source>
        <dbReference type="Pfam" id="PF14693"/>
    </source>
</evidence>
<comment type="function">
    <text evidence="5">This is one of the proteins that binds to the 5S RNA in the ribosome where it forms part of the central protuberance.</text>
</comment>
<dbReference type="AlphaFoldDB" id="A0A3P1SR14"/>
<feature type="region of interest" description="Disordered" evidence="6">
    <location>
        <begin position="1"/>
        <end position="20"/>
    </location>
</feature>
<evidence type="ECO:0000259" key="7">
    <source>
        <dbReference type="Pfam" id="PF01386"/>
    </source>
</evidence>
<name>A0A3P1SR14_9GAMM</name>